<reference evidence="1" key="1">
    <citation type="journal article" date="2021" name="Nat. Commun.">
        <title>Genetic determinants of endophytism in the Arabidopsis root mycobiome.</title>
        <authorList>
            <person name="Mesny F."/>
            <person name="Miyauchi S."/>
            <person name="Thiergart T."/>
            <person name="Pickel B."/>
            <person name="Atanasova L."/>
            <person name="Karlsson M."/>
            <person name="Huettel B."/>
            <person name="Barry K.W."/>
            <person name="Haridas S."/>
            <person name="Chen C."/>
            <person name="Bauer D."/>
            <person name="Andreopoulos W."/>
            <person name="Pangilinan J."/>
            <person name="LaButti K."/>
            <person name="Riley R."/>
            <person name="Lipzen A."/>
            <person name="Clum A."/>
            <person name="Drula E."/>
            <person name="Henrissat B."/>
            <person name="Kohler A."/>
            <person name="Grigoriev I.V."/>
            <person name="Martin F.M."/>
            <person name="Hacquard S."/>
        </authorList>
    </citation>
    <scope>NUCLEOTIDE SEQUENCE</scope>
    <source>
        <strain evidence="1">MPI-CAGE-CH-0235</strain>
    </source>
</reference>
<dbReference type="PANTHER" id="PTHR42085">
    <property type="entry name" value="F-BOX DOMAIN-CONTAINING PROTEIN"/>
    <property type="match status" value="1"/>
</dbReference>
<gene>
    <name evidence="1" type="ORF">B0I35DRAFT_214495</name>
</gene>
<organism evidence="1 2">
    <name type="scientific">Stachybotrys elegans</name>
    <dbReference type="NCBI Taxonomy" id="80388"/>
    <lineage>
        <taxon>Eukaryota</taxon>
        <taxon>Fungi</taxon>
        <taxon>Dikarya</taxon>
        <taxon>Ascomycota</taxon>
        <taxon>Pezizomycotina</taxon>
        <taxon>Sordariomycetes</taxon>
        <taxon>Hypocreomycetidae</taxon>
        <taxon>Hypocreales</taxon>
        <taxon>Stachybotryaceae</taxon>
        <taxon>Stachybotrys</taxon>
    </lineage>
</organism>
<accession>A0A8K0SAP5</accession>
<dbReference type="PANTHER" id="PTHR42085:SF1">
    <property type="entry name" value="F-BOX DOMAIN-CONTAINING PROTEIN"/>
    <property type="match status" value="1"/>
</dbReference>
<dbReference type="Proteomes" id="UP000813444">
    <property type="component" value="Unassembled WGS sequence"/>
</dbReference>
<evidence type="ECO:0000313" key="1">
    <source>
        <dbReference type="EMBL" id="KAH7302866.1"/>
    </source>
</evidence>
<name>A0A8K0SAP5_9HYPO</name>
<keyword evidence="2" id="KW-1185">Reference proteome</keyword>
<dbReference type="OrthoDB" id="5096313at2759"/>
<sequence>MAKFKPTLQEMESALGYVVDPVVDVGHRVYSDLTPVSDDPYDRTEMEFRELRKLQRTRYQGNSSVILPVGDEMETISGPDNTVIISQSNLTGFYKFFVDIQYGFGLHVSFLLTEAETYDVASTTKLWQAKLLREDYAKSTSQQPLPAATRYHTAFLGLPREIRDKIYGFAFQGANWRSEERNYNVCQAIGDPSGFFFPLDHHCTLLRVNRQIRQEALPLAFRHTTFYLTTIEDVTRLLIAIGHVGRENIETLDFLWESAIDHDLNWRKFPESETNHLILPTRHVSACVQLLKQCGRLRSLRLKFERYMMEDVPGPTFMADPGILSLCSIRVERVEISNPDEESLDEHSIVHWLKDKMTRQDSGDVH</sequence>
<protein>
    <submittedName>
        <fullName evidence="1">Uncharacterized protein</fullName>
    </submittedName>
</protein>
<evidence type="ECO:0000313" key="2">
    <source>
        <dbReference type="Proteomes" id="UP000813444"/>
    </source>
</evidence>
<proteinExistence type="predicted"/>
<comment type="caution">
    <text evidence="1">The sequence shown here is derived from an EMBL/GenBank/DDBJ whole genome shotgun (WGS) entry which is preliminary data.</text>
</comment>
<dbReference type="EMBL" id="JAGPNK010000050">
    <property type="protein sequence ID" value="KAH7302866.1"/>
    <property type="molecule type" value="Genomic_DNA"/>
</dbReference>
<dbReference type="AlphaFoldDB" id="A0A8K0SAP5"/>
<dbReference type="InterPro" id="IPR038883">
    <property type="entry name" value="AN11006-like"/>
</dbReference>